<feature type="transmembrane region" description="Helical" evidence="7">
    <location>
        <begin position="143"/>
        <end position="162"/>
    </location>
</feature>
<keyword evidence="4 7" id="KW-1133">Transmembrane helix</keyword>
<keyword evidence="6" id="KW-0456">Lyase</keyword>
<protein>
    <recommendedName>
        <fullName evidence="8">Guanylate cyclase domain-containing protein</fullName>
    </recommendedName>
</protein>
<evidence type="ECO:0000256" key="4">
    <source>
        <dbReference type="ARBA" id="ARBA00022989"/>
    </source>
</evidence>
<evidence type="ECO:0000256" key="6">
    <source>
        <dbReference type="ARBA" id="ARBA00023239"/>
    </source>
</evidence>
<gene>
    <name evidence="9" type="ORF">H6P80_03885</name>
</gene>
<dbReference type="InterPro" id="IPR001054">
    <property type="entry name" value="A/G_cyclase"/>
</dbReference>
<feature type="transmembrane region" description="Helical" evidence="7">
    <location>
        <begin position="55"/>
        <end position="74"/>
    </location>
</feature>
<comment type="caution">
    <text evidence="9">The sequence shown here is derived from an EMBL/GenBank/DDBJ whole genome shotgun (WGS) entry which is preliminary data.</text>
</comment>
<keyword evidence="5 7" id="KW-0472">Membrane</keyword>
<keyword evidence="3" id="KW-0547">Nucleotide-binding</keyword>
<reference evidence="9 10" key="1">
    <citation type="submission" date="2020-08" db="EMBL/GenBank/DDBJ databases">
        <title>Draft genome sequence of Parasphingopyxis sp. GrpM-11.</title>
        <authorList>
            <person name="Oh J."/>
            <person name="Roh D.-H."/>
        </authorList>
    </citation>
    <scope>NUCLEOTIDE SEQUENCE [LARGE SCALE GENOMIC DNA]</scope>
    <source>
        <strain evidence="9 10">GrpM-11</strain>
    </source>
</reference>
<accession>A0A842HW98</accession>
<proteinExistence type="predicted"/>
<sequence>MALLNRFDNADTEKRYVTSERAARIPASRALILIGLATFLTYITMNPMYFPREGVIAYNIAAGLFMAVLAGFFLLTRTRFYLETLWVDLALFTALTVAMALLIEALAAQSEITGISRFGMAIINIGILVVFAGIGFIANVRLYLLWALTLFGLYVLFLLMADRSFISKVYTLTNFSTFFVFATYVNWDIDRRARNTFAANEALEAEKAKTEELLYNVLPQEVASRLRAGEAVADAFSDVSVIFVDIVGFSGLAKQLSPGHLVKTLNRFFLLADRCAESHGVEKVKTIGDAYLAVAGGTASPGGGAQAAIAFGRELIAETQALATEEGVDIKLRIGIHSGPVVGGVVGSRRLAYDYWGDTMNIASRVEGVAEHNGIAVSAATYYQARAHFEFDAGETLTLKGVGETEIYRVRL</sequence>
<evidence type="ECO:0000313" key="10">
    <source>
        <dbReference type="Proteomes" id="UP000564378"/>
    </source>
</evidence>
<dbReference type="SUPFAM" id="SSF55073">
    <property type="entry name" value="Nucleotide cyclase"/>
    <property type="match status" value="1"/>
</dbReference>
<dbReference type="Pfam" id="PF00211">
    <property type="entry name" value="Guanylate_cyc"/>
    <property type="match status" value="1"/>
</dbReference>
<dbReference type="InterPro" id="IPR050401">
    <property type="entry name" value="Cyclic_nucleotide_synthase"/>
</dbReference>
<dbReference type="AlphaFoldDB" id="A0A842HW98"/>
<dbReference type="SMART" id="SM00044">
    <property type="entry name" value="CYCc"/>
    <property type="match status" value="1"/>
</dbReference>
<evidence type="ECO:0000256" key="1">
    <source>
        <dbReference type="ARBA" id="ARBA00004370"/>
    </source>
</evidence>
<feature type="transmembrane region" description="Helical" evidence="7">
    <location>
        <begin position="169"/>
        <end position="187"/>
    </location>
</feature>
<feature type="domain" description="Guanylate cyclase" evidence="8">
    <location>
        <begin position="240"/>
        <end position="367"/>
    </location>
</feature>
<evidence type="ECO:0000313" key="9">
    <source>
        <dbReference type="EMBL" id="MBC2776753.1"/>
    </source>
</evidence>
<dbReference type="PANTHER" id="PTHR11920">
    <property type="entry name" value="GUANYLYL CYCLASE"/>
    <property type="match status" value="1"/>
</dbReference>
<dbReference type="GO" id="GO:0016020">
    <property type="term" value="C:membrane"/>
    <property type="evidence" value="ECO:0007669"/>
    <property type="project" value="UniProtKB-SubCell"/>
</dbReference>
<dbReference type="PANTHER" id="PTHR11920:SF335">
    <property type="entry name" value="GUANYLATE CYCLASE"/>
    <property type="match status" value="1"/>
</dbReference>
<dbReference type="CDD" id="cd07302">
    <property type="entry name" value="CHD"/>
    <property type="match status" value="1"/>
</dbReference>
<dbReference type="GO" id="GO:0004016">
    <property type="term" value="F:adenylate cyclase activity"/>
    <property type="evidence" value="ECO:0007669"/>
    <property type="project" value="UniProtKB-ARBA"/>
</dbReference>
<dbReference type="RefSeq" id="WP_185800012.1">
    <property type="nucleotide sequence ID" value="NZ_JACJVJ010000001.1"/>
</dbReference>
<dbReference type="EMBL" id="JACJVJ010000001">
    <property type="protein sequence ID" value="MBC2776753.1"/>
    <property type="molecule type" value="Genomic_DNA"/>
</dbReference>
<keyword evidence="10" id="KW-1185">Reference proteome</keyword>
<evidence type="ECO:0000256" key="3">
    <source>
        <dbReference type="ARBA" id="ARBA00022741"/>
    </source>
</evidence>
<dbReference type="PROSITE" id="PS50125">
    <property type="entry name" value="GUANYLATE_CYCLASE_2"/>
    <property type="match status" value="1"/>
</dbReference>
<evidence type="ECO:0000256" key="5">
    <source>
        <dbReference type="ARBA" id="ARBA00023136"/>
    </source>
</evidence>
<feature type="transmembrane region" description="Helical" evidence="7">
    <location>
        <begin position="118"/>
        <end position="137"/>
    </location>
</feature>
<feature type="transmembrane region" description="Helical" evidence="7">
    <location>
        <begin position="25"/>
        <end position="43"/>
    </location>
</feature>
<organism evidence="9 10">
    <name type="scientific">Parasphingopyxis marina</name>
    <dbReference type="NCBI Taxonomy" id="2761622"/>
    <lineage>
        <taxon>Bacteria</taxon>
        <taxon>Pseudomonadati</taxon>
        <taxon>Pseudomonadota</taxon>
        <taxon>Alphaproteobacteria</taxon>
        <taxon>Sphingomonadales</taxon>
        <taxon>Sphingomonadaceae</taxon>
        <taxon>Parasphingopyxis</taxon>
    </lineage>
</organism>
<dbReference type="InterPro" id="IPR029787">
    <property type="entry name" value="Nucleotide_cyclase"/>
</dbReference>
<evidence type="ECO:0000256" key="2">
    <source>
        <dbReference type="ARBA" id="ARBA00022692"/>
    </source>
</evidence>
<keyword evidence="2 7" id="KW-0812">Transmembrane</keyword>
<evidence type="ECO:0000256" key="7">
    <source>
        <dbReference type="SAM" id="Phobius"/>
    </source>
</evidence>
<feature type="transmembrane region" description="Helical" evidence="7">
    <location>
        <begin position="86"/>
        <end position="106"/>
    </location>
</feature>
<dbReference type="GO" id="GO:0000166">
    <property type="term" value="F:nucleotide binding"/>
    <property type="evidence" value="ECO:0007669"/>
    <property type="project" value="UniProtKB-KW"/>
</dbReference>
<evidence type="ECO:0000259" key="8">
    <source>
        <dbReference type="PROSITE" id="PS50125"/>
    </source>
</evidence>
<name>A0A842HW98_9SPHN</name>
<dbReference type="Gene3D" id="3.30.70.1230">
    <property type="entry name" value="Nucleotide cyclase"/>
    <property type="match status" value="1"/>
</dbReference>
<dbReference type="GO" id="GO:0009190">
    <property type="term" value="P:cyclic nucleotide biosynthetic process"/>
    <property type="evidence" value="ECO:0007669"/>
    <property type="project" value="InterPro"/>
</dbReference>
<dbReference type="Proteomes" id="UP000564378">
    <property type="component" value="Unassembled WGS sequence"/>
</dbReference>
<dbReference type="GO" id="GO:0035556">
    <property type="term" value="P:intracellular signal transduction"/>
    <property type="evidence" value="ECO:0007669"/>
    <property type="project" value="InterPro"/>
</dbReference>
<comment type="subcellular location">
    <subcellularLocation>
        <location evidence="1">Membrane</location>
    </subcellularLocation>
</comment>